<feature type="transmembrane region" description="Helical" evidence="1">
    <location>
        <begin position="138"/>
        <end position="157"/>
    </location>
</feature>
<evidence type="ECO:0000313" key="3">
    <source>
        <dbReference type="EMBL" id="GIG10896.1"/>
    </source>
</evidence>
<feature type="transmembrane region" description="Helical" evidence="1">
    <location>
        <begin position="259"/>
        <end position="283"/>
    </location>
</feature>
<accession>A0A8J3L9E6</accession>
<feature type="chain" id="PRO_5035239223" description="Magnesium transporter NIPA" evidence="2">
    <location>
        <begin position="20"/>
        <end position="297"/>
    </location>
</feature>
<feature type="signal peptide" evidence="2">
    <location>
        <begin position="1"/>
        <end position="19"/>
    </location>
</feature>
<feature type="transmembrane region" description="Helical" evidence="1">
    <location>
        <begin position="233"/>
        <end position="253"/>
    </location>
</feature>
<feature type="transmembrane region" description="Helical" evidence="1">
    <location>
        <begin position="169"/>
        <end position="190"/>
    </location>
</feature>
<dbReference type="Proteomes" id="UP000630887">
    <property type="component" value="Unassembled WGS sequence"/>
</dbReference>
<feature type="transmembrane region" description="Helical" evidence="1">
    <location>
        <begin position="80"/>
        <end position="99"/>
    </location>
</feature>
<dbReference type="AlphaFoldDB" id="A0A8J3L9E6"/>
<evidence type="ECO:0000256" key="1">
    <source>
        <dbReference type="SAM" id="Phobius"/>
    </source>
</evidence>
<feature type="transmembrane region" description="Helical" evidence="1">
    <location>
        <begin position="111"/>
        <end position="132"/>
    </location>
</feature>
<evidence type="ECO:0000313" key="4">
    <source>
        <dbReference type="Proteomes" id="UP000630887"/>
    </source>
</evidence>
<dbReference type="RefSeq" id="WP_203698851.1">
    <property type="nucleotide sequence ID" value="NZ_BAAALC010000005.1"/>
</dbReference>
<protein>
    <recommendedName>
        <fullName evidence="5">Magnesium transporter NIPA</fullName>
    </recommendedName>
</protein>
<feature type="transmembrane region" description="Helical" evidence="1">
    <location>
        <begin position="202"/>
        <end position="221"/>
    </location>
</feature>
<sequence length="297" mass="29960">MTILSTILGLLAAALFAAAAALQHRVTRAVAQARGDTAGHWLPVLGFAARLLRDPVWLAGLGCNVLGFAAHASALHTGSIAIVQALLAVQLMFALPMAYTRTGRPPAARDWLGTAAVCAGLAVLVLARGGVAQTVRRGPLPAVLLAAVVLILVLLTLARSRPGRTARTALTGVAAGTGFSTTAVLTVVVADQLATRGPLTAALDWPVYALGLSGLVAAVLAQEAFGSGSLPAALTAMTVADPVLSWLWGALLFDEAPPASLAALWSLTLAGAAIAAGVALLAYSPTQRVAADATRAP</sequence>
<dbReference type="PANTHER" id="PTHR40761:SF1">
    <property type="entry name" value="CONSERVED INTEGRAL MEMBRANE ALANINE VALINE AND LEUCINE RICH PROTEIN-RELATED"/>
    <property type="match status" value="1"/>
</dbReference>
<dbReference type="EMBL" id="BONI01000104">
    <property type="protein sequence ID" value="GIG10896.1"/>
    <property type="molecule type" value="Genomic_DNA"/>
</dbReference>
<gene>
    <name evidence="3" type="ORF">Cco03nite_75960</name>
</gene>
<dbReference type="PANTHER" id="PTHR40761">
    <property type="entry name" value="CONSERVED INTEGRAL MEMBRANE ALANINE VALINE AND LEUCINE RICH PROTEIN-RELATED"/>
    <property type="match status" value="1"/>
</dbReference>
<comment type="caution">
    <text evidence="3">The sequence shown here is derived from an EMBL/GenBank/DDBJ whole genome shotgun (WGS) entry which is preliminary data.</text>
</comment>
<proteinExistence type="predicted"/>
<evidence type="ECO:0000256" key="2">
    <source>
        <dbReference type="SAM" id="SignalP"/>
    </source>
</evidence>
<keyword evidence="4" id="KW-1185">Reference proteome</keyword>
<dbReference type="InterPro" id="IPR037185">
    <property type="entry name" value="EmrE-like"/>
</dbReference>
<dbReference type="NCBIfam" id="NF038012">
    <property type="entry name" value="DMT_1"/>
    <property type="match status" value="1"/>
</dbReference>
<name>A0A8J3L9E6_9ACTN</name>
<reference evidence="3 4" key="1">
    <citation type="submission" date="2021-01" db="EMBL/GenBank/DDBJ databases">
        <title>Whole genome shotgun sequence of Catellatospora coxensis NBRC 107359.</title>
        <authorList>
            <person name="Komaki H."/>
            <person name="Tamura T."/>
        </authorList>
    </citation>
    <scope>NUCLEOTIDE SEQUENCE [LARGE SCALE GENOMIC DNA]</scope>
    <source>
        <strain evidence="3 4">NBRC 107359</strain>
    </source>
</reference>
<keyword evidence="2" id="KW-0732">Signal</keyword>
<keyword evidence="1" id="KW-0812">Transmembrane</keyword>
<organism evidence="3 4">
    <name type="scientific">Catellatospora coxensis</name>
    <dbReference type="NCBI Taxonomy" id="310354"/>
    <lineage>
        <taxon>Bacteria</taxon>
        <taxon>Bacillati</taxon>
        <taxon>Actinomycetota</taxon>
        <taxon>Actinomycetes</taxon>
        <taxon>Micromonosporales</taxon>
        <taxon>Micromonosporaceae</taxon>
        <taxon>Catellatospora</taxon>
    </lineage>
</organism>
<keyword evidence="1" id="KW-1133">Transmembrane helix</keyword>
<dbReference type="SUPFAM" id="SSF103481">
    <property type="entry name" value="Multidrug resistance efflux transporter EmrE"/>
    <property type="match status" value="1"/>
</dbReference>
<keyword evidence="1" id="KW-0472">Membrane</keyword>
<evidence type="ECO:0008006" key="5">
    <source>
        <dbReference type="Google" id="ProtNLM"/>
    </source>
</evidence>